<dbReference type="Pfam" id="PF14550">
    <property type="entry name" value="Peptidase_S78_2"/>
    <property type="match status" value="1"/>
</dbReference>
<evidence type="ECO:0000313" key="2">
    <source>
        <dbReference type="EMBL" id="MFC5654518.1"/>
    </source>
</evidence>
<gene>
    <name evidence="2" type="ORF">ACFP3J_03290</name>
</gene>
<comment type="caution">
    <text evidence="2">The sequence shown here is derived from an EMBL/GenBank/DDBJ whole genome shotgun (WGS) entry which is preliminary data.</text>
</comment>
<dbReference type="Proteomes" id="UP001596065">
    <property type="component" value="Unassembled WGS sequence"/>
</dbReference>
<organism evidence="2 3">
    <name type="scientific">Streptomyces nogalater</name>
    <dbReference type="NCBI Taxonomy" id="38314"/>
    <lineage>
        <taxon>Bacteria</taxon>
        <taxon>Bacillati</taxon>
        <taxon>Actinomycetota</taxon>
        <taxon>Actinomycetes</taxon>
        <taxon>Kitasatosporales</taxon>
        <taxon>Streptomycetaceae</taxon>
        <taxon>Streptomyces</taxon>
    </lineage>
</organism>
<protein>
    <submittedName>
        <fullName evidence="2">XkdF-like putative serine protease domain-containing protein</fullName>
    </submittedName>
</protein>
<reference evidence="3" key="1">
    <citation type="journal article" date="2019" name="Int. J. Syst. Evol. Microbiol.">
        <title>The Global Catalogue of Microorganisms (GCM) 10K type strain sequencing project: providing services to taxonomists for standard genome sequencing and annotation.</title>
        <authorList>
            <consortium name="The Broad Institute Genomics Platform"/>
            <consortium name="The Broad Institute Genome Sequencing Center for Infectious Disease"/>
            <person name="Wu L."/>
            <person name="Ma J."/>
        </authorList>
    </citation>
    <scope>NUCLEOTIDE SEQUENCE [LARGE SCALE GENOMIC DNA]</scope>
    <source>
        <strain evidence="3">KCTC 5701</strain>
    </source>
</reference>
<name>A0ABW0W9W1_STRNO</name>
<feature type="domain" description="Phage-like element PBSX protein XkdF" evidence="1">
    <location>
        <begin position="3"/>
        <end position="119"/>
    </location>
</feature>
<proteinExistence type="predicted"/>
<keyword evidence="3" id="KW-1185">Reference proteome</keyword>
<dbReference type="RefSeq" id="WP_344347288.1">
    <property type="nucleotide sequence ID" value="NZ_BAAASM010000009.1"/>
</dbReference>
<evidence type="ECO:0000313" key="3">
    <source>
        <dbReference type="Proteomes" id="UP001596065"/>
    </source>
</evidence>
<dbReference type="EMBL" id="JBHSOE010000003">
    <property type="protein sequence ID" value="MFC5654518.1"/>
    <property type="molecule type" value="Genomic_DNA"/>
</dbReference>
<dbReference type="InterPro" id="IPR027924">
    <property type="entry name" value="XkdF"/>
</dbReference>
<accession>A0ABW0W9W1</accession>
<evidence type="ECO:0000259" key="1">
    <source>
        <dbReference type="Pfam" id="PF14550"/>
    </source>
</evidence>
<sequence length="124" mass="13657">MPDEQRYVLGVAYQAGPDPMIKRGADGGRDYFSPEELEKAAWRFLQNGPESGLFHADGTEGAATVVESYIYRGPDWDLGDVVVKAGDWLVGAILDEHAWQLYKSGRVTGWSPQGSARRITPRSS</sequence>